<organism evidence="5 6">
    <name type="scientific">Pseudomonas flexibilis</name>
    <dbReference type="NCBI Taxonomy" id="706570"/>
    <lineage>
        <taxon>Bacteria</taxon>
        <taxon>Pseudomonadati</taxon>
        <taxon>Pseudomonadota</taxon>
        <taxon>Gammaproteobacteria</taxon>
        <taxon>Pseudomonadales</taxon>
        <taxon>Pseudomonadaceae</taxon>
        <taxon>Pseudomonas</taxon>
    </lineage>
</organism>
<sequence length="255" mass="25992">MDIKDKVFLITGGASGLGAAAAEGLLAAGARVLLADINAEALDARVRALGAHARGVVTDVCDAAAAQAAVNAAREHFGALHGLVNCAGVASGERILGRQGPHGLDSFARVIGLNLIGSFNMLRLAAEAIAEGAPDAQGNRGVIINTASIAAFDGQIGQAAYAASKGGIVALTLPAARELARYGIRVMTIAPGVFETPMMAGMPQEVRDALAAGVPFPPRLGRPAEFAALVRQIVENDMLNGEVIRLDGALRMTAK</sequence>
<comment type="similarity">
    <text evidence="1 3">Belongs to the short-chain dehydrogenases/reductases (SDR) family.</text>
</comment>
<keyword evidence="2" id="KW-0560">Oxidoreductase</keyword>
<dbReference type="RefSeq" id="WP_039606666.1">
    <property type="nucleotide sequence ID" value="NZ_FMUP01000002.1"/>
</dbReference>
<dbReference type="InterPro" id="IPR020904">
    <property type="entry name" value="Sc_DH/Rdtase_CS"/>
</dbReference>
<accession>A0A0B3BJV4</accession>
<dbReference type="EMBL" id="JTAK01000004">
    <property type="protein sequence ID" value="KHO64718.1"/>
    <property type="molecule type" value="Genomic_DNA"/>
</dbReference>
<feature type="domain" description="Ketoreductase" evidence="4">
    <location>
        <begin position="6"/>
        <end position="192"/>
    </location>
</feature>
<name>A0A0B3BJV4_9PSED</name>
<comment type="caution">
    <text evidence="5">The sequence shown here is derived from an EMBL/GenBank/DDBJ whole genome shotgun (WGS) entry which is preliminary data.</text>
</comment>
<keyword evidence="6" id="KW-1185">Reference proteome</keyword>
<proteinExistence type="inferred from homology"/>
<dbReference type="SUPFAM" id="SSF51735">
    <property type="entry name" value="NAD(P)-binding Rossmann-fold domains"/>
    <property type="match status" value="1"/>
</dbReference>
<gene>
    <name evidence="5" type="ORF">PT85_11060</name>
</gene>
<dbReference type="Pfam" id="PF00106">
    <property type="entry name" value="adh_short"/>
    <property type="match status" value="1"/>
</dbReference>
<dbReference type="PROSITE" id="PS00061">
    <property type="entry name" value="ADH_SHORT"/>
    <property type="match status" value="1"/>
</dbReference>
<dbReference type="GO" id="GO:0016491">
    <property type="term" value="F:oxidoreductase activity"/>
    <property type="evidence" value="ECO:0007669"/>
    <property type="project" value="UniProtKB-KW"/>
</dbReference>
<evidence type="ECO:0000256" key="3">
    <source>
        <dbReference type="RuleBase" id="RU000363"/>
    </source>
</evidence>
<dbReference type="PRINTS" id="PR00081">
    <property type="entry name" value="GDHRDH"/>
</dbReference>
<evidence type="ECO:0000259" key="4">
    <source>
        <dbReference type="SMART" id="SM00822"/>
    </source>
</evidence>
<dbReference type="FunFam" id="3.40.50.720:FF:000215">
    <property type="entry name" value="3-hydroxyacyl-CoA dehydrogenase type-2"/>
    <property type="match status" value="1"/>
</dbReference>
<dbReference type="AlphaFoldDB" id="A0A0B3BJV4"/>
<dbReference type="InterPro" id="IPR057326">
    <property type="entry name" value="KR_dom"/>
</dbReference>
<evidence type="ECO:0000256" key="1">
    <source>
        <dbReference type="ARBA" id="ARBA00006484"/>
    </source>
</evidence>
<dbReference type="OrthoDB" id="9794138at2"/>
<dbReference type="PANTHER" id="PTHR43658">
    <property type="entry name" value="SHORT-CHAIN DEHYDROGENASE/REDUCTASE"/>
    <property type="match status" value="1"/>
</dbReference>
<dbReference type="Proteomes" id="UP000030980">
    <property type="component" value="Unassembled WGS sequence"/>
</dbReference>
<dbReference type="PRINTS" id="PR00080">
    <property type="entry name" value="SDRFAMILY"/>
</dbReference>
<protein>
    <submittedName>
        <fullName evidence="5">3-hydroxy-2-methylbutyryl-CoA dehydrogenase</fullName>
    </submittedName>
</protein>
<reference evidence="5 6" key="1">
    <citation type="submission" date="2014-11" db="EMBL/GenBank/DDBJ databases">
        <title>Genome sequence of Pseudomonas tuomuerensis JCM 14085.</title>
        <authorList>
            <person name="Shin S.-K."/>
            <person name="Yi H."/>
        </authorList>
    </citation>
    <scope>NUCLEOTIDE SEQUENCE [LARGE SCALE GENOMIC DNA]</scope>
    <source>
        <strain evidence="5 6">JCM 14085</strain>
    </source>
</reference>
<dbReference type="Gene3D" id="3.40.50.720">
    <property type="entry name" value="NAD(P)-binding Rossmann-like Domain"/>
    <property type="match status" value="1"/>
</dbReference>
<dbReference type="SMART" id="SM00822">
    <property type="entry name" value="PKS_KR"/>
    <property type="match status" value="1"/>
</dbReference>
<dbReference type="InterPro" id="IPR002347">
    <property type="entry name" value="SDR_fam"/>
</dbReference>
<evidence type="ECO:0000256" key="2">
    <source>
        <dbReference type="ARBA" id="ARBA00023002"/>
    </source>
</evidence>
<evidence type="ECO:0000313" key="6">
    <source>
        <dbReference type="Proteomes" id="UP000030980"/>
    </source>
</evidence>
<dbReference type="InterPro" id="IPR036291">
    <property type="entry name" value="NAD(P)-bd_dom_sf"/>
</dbReference>
<dbReference type="PANTHER" id="PTHR43658:SF8">
    <property type="entry name" value="17-BETA-HYDROXYSTEROID DEHYDROGENASE 14-RELATED"/>
    <property type="match status" value="1"/>
</dbReference>
<dbReference type="STRING" id="706570.PT85_11060"/>
<evidence type="ECO:0000313" key="5">
    <source>
        <dbReference type="EMBL" id="KHO64718.1"/>
    </source>
</evidence>